<reference evidence="1" key="1">
    <citation type="submission" date="2022-11" db="EMBL/GenBank/DDBJ databases">
        <authorList>
            <person name="Somphong A."/>
            <person name="Phongsopitanun W."/>
        </authorList>
    </citation>
    <scope>NUCLEOTIDE SEQUENCE</scope>
    <source>
        <strain evidence="1">Pm04-4</strain>
    </source>
</reference>
<comment type="caution">
    <text evidence="1">The sequence shown here is derived from an EMBL/GenBank/DDBJ whole genome shotgun (WGS) entry which is preliminary data.</text>
</comment>
<dbReference type="RefSeq" id="WP_267566460.1">
    <property type="nucleotide sequence ID" value="NZ_JAPNTZ010000010.1"/>
</dbReference>
<proteinExistence type="predicted"/>
<dbReference type="SUPFAM" id="SSF50998">
    <property type="entry name" value="Quinoprotein alcohol dehydrogenase-like"/>
    <property type="match status" value="1"/>
</dbReference>
<dbReference type="Proteomes" id="UP001151002">
    <property type="component" value="Unassembled WGS sequence"/>
</dbReference>
<evidence type="ECO:0000313" key="2">
    <source>
        <dbReference type="Proteomes" id="UP001151002"/>
    </source>
</evidence>
<dbReference type="EMBL" id="JAPNTZ010000010">
    <property type="protein sequence ID" value="MCY1142078.1"/>
    <property type="molecule type" value="Genomic_DNA"/>
</dbReference>
<keyword evidence="2" id="KW-1185">Reference proteome</keyword>
<organism evidence="1 2">
    <name type="scientific">Paractinoplanes pyxinae</name>
    <dbReference type="NCBI Taxonomy" id="2997416"/>
    <lineage>
        <taxon>Bacteria</taxon>
        <taxon>Bacillati</taxon>
        <taxon>Actinomycetota</taxon>
        <taxon>Actinomycetes</taxon>
        <taxon>Micromonosporales</taxon>
        <taxon>Micromonosporaceae</taxon>
        <taxon>Paractinoplanes</taxon>
    </lineage>
</organism>
<protein>
    <submittedName>
        <fullName evidence="1">PQQ-binding-like beta-propeller repeat protein</fullName>
    </submittedName>
</protein>
<sequence>MTIDLDVAPAGRAEDRLRRTRSGALVVAVLVLLLVGASAPPAYAAEITPVLEGDGRGITASLLTGTAVFTQHGEATDQSSDVWARPVVPGGPEWITKVAGLGTGLWLDRSGTVLVSESGDAGETTFLDARTGRTRWKTGQYSSVRPVGAAVTDWVPPDLLRVRHTASGRVLWSHPARAFAVDERQRYVVVFDVRRRPTVLSAADGRVVARSGQLDFEWNLDYPAPFAPVRMIGDNLVTVGATAIAAYRLTDLTPLWRTPIARPAAVTGCGGRICAFSTGGLAVVDPADGAVRWSSERWHGLVDSGVRWSSERWYGVADGSGHSAHPAGGQGVLLDEAGRVARVDLATGRVVAELGRGEVLGGLQLVDGGGGRTLVRDLAGGRVLGEVSGIAAGTCTAATDLFACRTADSRFRVWRIGRA</sequence>
<accession>A0ABT4B8X0</accession>
<gene>
    <name evidence="1" type="ORF">OWR29_29135</name>
</gene>
<dbReference type="InterPro" id="IPR011047">
    <property type="entry name" value="Quinoprotein_ADH-like_sf"/>
</dbReference>
<name>A0ABT4B8X0_9ACTN</name>
<evidence type="ECO:0000313" key="1">
    <source>
        <dbReference type="EMBL" id="MCY1142078.1"/>
    </source>
</evidence>